<dbReference type="AlphaFoldDB" id="A0AAD6R9V2"/>
<proteinExistence type="predicted"/>
<name>A0AAD6R9V2_9ROSI</name>
<gene>
    <name evidence="1" type="ORF">NC653_009626</name>
</gene>
<keyword evidence="2" id="KW-1185">Reference proteome</keyword>
<evidence type="ECO:0000313" key="1">
    <source>
        <dbReference type="EMBL" id="KAJ7004841.1"/>
    </source>
</evidence>
<sequence>MYSVLFSTAANYIFKNCFSNSNPSYVAGLIY</sequence>
<accession>A0AAD6R9V2</accession>
<dbReference type="Proteomes" id="UP001164929">
    <property type="component" value="Chromosome 3"/>
</dbReference>
<comment type="caution">
    <text evidence="1">The sequence shown here is derived from an EMBL/GenBank/DDBJ whole genome shotgun (WGS) entry which is preliminary data.</text>
</comment>
<reference evidence="1" key="1">
    <citation type="journal article" date="2023" name="Mol. Ecol. Resour.">
        <title>Chromosome-level genome assembly of a triploid poplar Populus alba 'Berolinensis'.</title>
        <authorList>
            <person name="Chen S."/>
            <person name="Yu Y."/>
            <person name="Wang X."/>
            <person name="Wang S."/>
            <person name="Zhang T."/>
            <person name="Zhou Y."/>
            <person name="He R."/>
            <person name="Meng N."/>
            <person name="Wang Y."/>
            <person name="Liu W."/>
            <person name="Liu Z."/>
            <person name="Liu J."/>
            <person name="Guo Q."/>
            <person name="Huang H."/>
            <person name="Sederoff R.R."/>
            <person name="Wang G."/>
            <person name="Qu G."/>
            <person name="Chen S."/>
        </authorList>
    </citation>
    <scope>NUCLEOTIDE SEQUENCE</scope>
    <source>
        <strain evidence="1">SC-2020</strain>
    </source>
</reference>
<evidence type="ECO:0000313" key="2">
    <source>
        <dbReference type="Proteomes" id="UP001164929"/>
    </source>
</evidence>
<dbReference type="EMBL" id="JAQIZT010000003">
    <property type="protein sequence ID" value="KAJ7004841.1"/>
    <property type="molecule type" value="Genomic_DNA"/>
</dbReference>
<protein>
    <submittedName>
        <fullName evidence="1">Uncharacterized protein</fullName>
    </submittedName>
</protein>
<organism evidence="1 2">
    <name type="scientific">Populus alba x Populus x berolinensis</name>
    <dbReference type="NCBI Taxonomy" id="444605"/>
    <lineage>
        <taxon>Eukaryota</taxon>
        <taxon>Viridiplantae</taxon>
        <taxon>Streptophyta</taxon>
        <taxon>Embryophyta</taxon>
        <taxon>Tracheophyta</taxon>
        <taxon>Spermatophyta</taxon>
        <taxon>Magnoliopsida</taxon>
        <taxon>eudicotyledons</taxon>
        <taxon>Gunneridae</taxon>
        <taxon>Pentapetalae</taxon>
        <taxon>rosids</taxon>
        <taxon>fabids</taxon>
        <taxon>Malpighiales</taxon>
        <taxon>Salicaceae</taxon>
        <taxon>Saliceae</taxon>
        <taxon>Populus</taxon>
    </lineage>
</organism>